<protein>
    <submittedName>
        <fullName evidence="1">Uncharacterized protein</fullName>
    </submittedName>
</protein>
<comment type="caution">
    <text evidence="1">The sequence shown here is derived from an EMBL/GenBank/DDBJ whole genome shotgun (WGS) entry which is preliminary data.</text>
</comment>
<dbReference type="AlphaFoldDB" id="A0A9W8Q5T0"/>
<evidence type="ECO:0000313" key="1">
    <source>
        <dbReference type="EMBL" id="KAJ4146944.1"/>
    </source>
</evidence>
<gene>
    <name evidence="1" type="ORF">LMH87_001498</name>
</gene>
<dbReference type="EMBL" id="JAJHUN010000010">
    <property type="protein sequence ID" value="KAJ4146944.1"/>
    <property type="molecule type" value="Genomic_DNA"/>
</dbReference>
<dbReference type="GeneID" id="80888657"/>
<organism evidence="1 2">
    <name type="scientific">Akanthomyces muscarius</name>
    <name type="common">Entomopathogenic fungus</name>
    <name type="synonym">Lecanicillium muscarium</name>
    <dbReference type="NCBI Taxonomy" id="2231603"/>
    <lineage>
        <taxon>Eukaryota</taxon>
        <taxon>Fungi</taxon>
        <taxon>Dikarya</taxon>
        <taxon>Ascomycota</taxon>
        <taxon>Pezizomycotina</taxon>
        <taxon>Sordariomycetes</taxon>
        <taxon>Hypocreomycetidae</taxon>
        <taxon>Hypocreales</taxon>
        <taxon>Cordycipitaceae</taxon>
        <taxon>Akanthomyces</taxon>
    </lineage>
</organism>
<sequence>MDLSTTFSLYDDQFFRDMDDFVDYFLAESKRKDKVPAKSSKRHQCRRVRFQIPPAYLPDGACKCDVLFDCKDRD</sequence>
<dbReference type="Proteomes" id="UP001144673">
    <property type="component" value="Chromosome 3"/>
</dbReference>
<keyword evidence="2" id="KW-1185">Reference proteome</keyword>
<proteinExistence type="predicted"/>
<dbReference type="KEGG" id="amus:LMH87_001498"/>
<name>A0A9W8Q5T0_AKAMU</name>
<evidence type="ECO:0000313" key="2">
    <source>
        <dbReference type="Proteomes" id="UP001144673"/>
    </source>
</evidence>
<reference evidence="1" key="1">
    <citation type="journal article" date="2023" name="Access Microbiol">
        <title>De-novo genome assembly for Akanthomyces muscarius, a biocontrol agent of insect agricultural pests.</title>
        <authorList>
            <person name="Erdos Z."/>
            <person name="Studholme D.J."/>
            <person name="Raymond B."/>
            <person name="Sharma M."/>
        </authorList>
    </citation>
    <scope>NUCLEOTIDE SEQUENCE</scope>
    <source>
        <strain evidence="1">Ve6</strain>
    </source>
</reference>
<dbReference type="RefSeq" id="XP_056049885.1">
    <property type="nucleotide sequence ID" value="XM_056192783.1"/>
</dbReference>
<accession>A0A9W8Q5T0</accession>